<dbReference type="InterPro" id="IPR005513">
    <property type="entry name" value="LEA_1"/>
</dbReference>
<reference evidence="3" key="5">
    <citation type="journal article" date="2021" name="G3 (Bethesda)">
        <title>Aegilops tauschii genome assembly Aet v5.0 features greater sequence contiguity and improved annotation.</title>
        <authorList>
            <person name="Wang L."/>
            <person name="Zhu T."/>
            <person name="Rodriguez J.C."/>
            <person name="Deal K.R."/>
            <person name="Dubcovsky J."/>
            <person name="McGuire P.E."/>
            <person name="Lux T."/>
            <person name="Spannagl M."/>
            <person name="Mayer K.F.X."/>
            <person name="Baldrich P."/>
            <person name="Meyers B.C."/>
            <person name="Huo N."/>
            <person name="Gu Y.Q."/>
            <person name="Zhou H."/>
            <person name="Devos K.M."/>
            <person name="Bennetzen J.L."/>
            <person name="Unver T."/>
            <person name="Budak H."/>
            <person name="Gulick P.J."/>
            <person name="Galiba G."/>
            <person name="Kalapos B."/>
            <person name="Nelson D.R."/>
            <person name="Li P."/>
            <person name="You F.M."/>
            <person name="Luo M.C."/>
            <person name="Dvorak J."/>
        </authorList>
    </citation>
    <scope>NUCLEOTIDE SEQUENCE [LARGE SCALE GENOMIC DNA]</scope>
    <source>
        <strain evidence="3">cv. AL8/78</strain>
    </source>
</reference>
<feature type="region of interest" description="Disordered" evidence="2">
    <location>
        <begin position="46"/>
        <end position="149"/>
    </location>
</feature>
<dbReference type="PANTHER" id="PTHR33493:SF7">
    <property type="entry name" value="OS04G0589800 PROTEIN"/>
    <property type="match status" value="1"/>
</dbReference>
<dbReference type="EnsemblPlants" id="AET2Gv20995300.5">
    <property type="protein sequence ID" value="AET2Gv20995300.5"/>
    <property type="gene ID" value="AET2Gv20995300"/>
</dbReference>
<evidence type="ECO:0000256" key="1">
    <source>
        <dbReference type="ARBA" id="ARBA00010975"/>
    </source>
</evidence>
<dbReference type="Gramene" id="AET2Gv20995300.5">
    <property type="protein sequence ID" value="AET2Gv20995300.5"/>
    <property type="gene ID" value="AET2Gv20995300"/>
</dbReference>
<name>A0A453CX73_AEGTS</name>
<organism evidence="3 4">
    <name type="scientific">Aegilops tauschii subsp. strangulata</name>
    <name type="common">Goatgrass</name>
    <dbReference type="NCBI Taxonomy" id="200361"/>
    <lineage>
        <taxon>Eukaryota</taxon>
        <taxon>Viridiplantae</taxon>
        <taxon>Streptophyta</taxon>
        <taxon>Embryophyta</taxon>
        <taxon>Tracheophyta</taxon>
        <taxon>Spermatophyta</taxon>
        <taxon>Magnoliopsida</taxon>
        <taxon>Liliopsida</taxon>
        <taxon>Poales</taxon>
        <taxon>Poaceae</taxon>
        <taxon>BOP clade</taxon>
        <taxon>Pooideae</taxon>
        <taxon>Triticodae</taxon>
        <taxon>Triticeae</taxon>
        <taxon>Triticinae</taxon>
        <taxon>Aegilops</taxon>
    </lineage>
</organism>
<feature type="compositionally biased region" description="Basic and acidic residues" evidence="2">
    <location>
        <begin position="46"/>
        <end position="56"/>
    </location>
</feature>
<evidence type="ECO:0000256" key="2">
    <source>
        <dbReference type="SAM" id="MobiDB-lite"/>
    </source>
</evidence>
<evidence type="ECO:0000313" key="3">
    <source>
        <dbReference type="EnsemblPlants" id="AET2Gv20995300.5"/>
    </source>
</evidence>
<evidence type="ECO:0000313" key="4">
    <source>
        <dbReference type="Proteomes" id="UP000015105"/>
    </source>
</evidence>
<feature type="compositionally biased region" description="Low complexity" evidence="2">
    <location>
        <begin position="125"/>
        <end position="141"/>
    </location>
</feature>
<reference evidence="4" key="2">
    <citation type="journal article" date="2017" name="Nat. Plants">
        <title>The Aegilops tauschii genome reveals multiple impacts of transposons.</title>
        <authorList>
            <person name="Zhao G."/>
            <person name="Zou C."/>
            <person name="Li K."/>
            <person name="Wang K."/>
            <person name="Li T."/>
            <person name="Gao L."/>
            <person name="Zhang X."/>
            <person name="Wang H."/>
            <person name="Yang Z."/>
            <person name="Liu X."/>
            <person name="Jiang W."/>
            <person name="Mao L."/>
            <person name="Kong X."/>
            <person name="Jiao Y."/>
            <person name="Jia J."/>
        </authorList>
    </citation>
    <scope>NUCLEOTIDE SEQUENCE [LARGE SCALE GENOMIC DNA]</scope>
    <source>
        <strain evidence="4">cv. AL8/78</strain>
    </source>
</reference>
<proteinExistence type="inferred from homology"/>
<reference evidence="3" key="4">
    <citation type="submission" date="2019-03" db="UniProtKB">
        <authorList>
            <consortium name="EnsemblPlants"/>
        </authorList>
    </citation>
    <scope>IDENTIFICATION</scope>
</reference>
<feature type="region of interest" description="Disordered" evidence="2">
    <location>
        <begin position="1"/>
        <end position="20"/>
    </location>
</feature>
<comment type="similarity">
    <text evidence="1">Belongs to the LEA type 1 family.</text>
</comment>
<feature type="compositionally biased region" description="Basic and acidic residues" evidence="2">
    <location>
        <begin position="71"/>
        <end position="102"/>
    </location>
</feature>
<keyword evidence="4" id="KW-1185">Reference proteome</keyword>
<dbReference type="GO" id="GO:0009793">
    <property type="term" value="P:embryo development ending in seed dormancy"/>
    <property type="evidence" value="ECO:0007669"/>
    <property type="project" value="InterPro"/>
</dbReference>
<protein>
    <submittedName>
        <fullName evidence="3">Uncharacterized protein</fullName>
    </submittedName>
</protein>
<dbReference type="AlphaFoldDB" id="A0A453CX73"/>
<accession>A0A453CX73</accession>
<dbReference type="PANTHER" id="PTHR33493">
    <property type="entry name" value="LATE EMBRYOGENESIS ABUNDANT PROTEIN 6-RELATED"/>
    <property type="match status" value="1"/>
</dbReference>
<feature type="compositionally biased region" description="Low complexity" evidence="2">
    <location>
        <begin position="57"/>
        <end position="70"/>
    </location>
</feature>
<reference evidence="3" key="3">
    <citation type="journal article" date="2017" name="Nature">
        <title>Genome sequence of the progenitor of the wheat D genome Aegilops tauschii.</title>
        <authorList>
            <person name="Luo M.C."/>
            <person name="Gu Y.Q."/>
            <person name="Puiu D."/>
            <person name="Wang H."/>
            <person name="Twardziok S.O."/>
            <person name="Deal K.R."/>
            <person name="Huo N."/>
            <person name="Zhu T."/>
            <person name="Wang L."/>
            <person name="Wang Y."/>
            <person name="McGuire P.E."/>
            <person name="Liu S."/>
            <person name="Long H."/>
            <person name="Ramasamy R.K."/>
            <person name="Rodriguez J.C."/>
            <person name="Van S.L."/>
            <person name="Yuan L."/>
            <person name="Wang Z."/>
            <person name="Xia Z."/>
            <person name="Xiao L."/>
            <person name="Anderson O.D."/>
            <person name="Ouyang S."/>
            <person name="Liang Y."/>
            <person name="Zimin A.V."/>
            <person name="Pertea G."/>
            <person name="Qi P."/>
            <person name="Bennetzen J.L."/>
            <person name="Dai X."/>
            <person name="Dawson M.W."/>
            <person name="Muller H.G."/>
            <person name="Kugler K."/>
            <person name="Rivarola-Duarte L."/>
            <person name="Spannagl M."/>
            <person name="Mayer K.F.X."/>
            <person name="Lu F.H."/>
            <person name="Bevan M.W."/>
            <person name="Leroy P."/>
            <person name="Li P."/>
            <person name="You F.M."/>
            <person name="Sun Q."/>
            <person name="Liu Z."/>
            <person name="Lyons E."/>
            <person name="Wicker T."/>
            <person name="Salzberg S.L."/>
            <person name="Devos K.M."/>
            <person name="Dvorak J."/>
        </authorList>
    </citation>
    <scope>NUCLEOTIDE SEQUENCE [LARGE SCALE GENOMIC DNA]</scope>
    <source>
        <strain evidence="3">cv. AL8/78</strain>
    </source>
</reference>
<sequence>NIPRHPSTHTKNTTAHTHSKQKKLFFFSQGAARMQTAKVKVKDAVSSAKEKAKEGTAKAQGKTGKATATTHGEKEMAKEETRANKAQAKAEMHQEKAEHRAEAAAGRHGATHVPLTGPHGHHRPVGAAPAAADPAYPGTGAYPTTDKYV</sequence>
<dbReference type="Proteomes" id="UP000015105">
    <property type="component" value="Chromosome 2D"/>
</dbReference>
<dbReference type="Pfam" id="PF03760">
    <property type="entry name" value="LEA_1"/>
    <property type="match status" value="1"/>
</dbReference>
<reference evidence="4" key="1">
    <citation type="journal article" date="2014" name="Science">
        <title>Ancient hybridizations among the ancestral genomes of bread wheat.</title>
        <authorList>
            <consortium name="International Wheat Genome Sequencing Consortium,"/>
            <person name="Marcussen T."/>
            <person name="Sandve S.R."/>
            <person name="Heier L."/>
            <person name="Spannagl M."/>
            <person name="Pfeifer M."/>
            <person name="Jakobsen K.S."/>
            <person name="Wulff B.B."/>
            <person name="Steuernagel B."/>
            <person name="Mayer K.F."/>
            <person name="Olsen O.A."/>
        </authorList>
    </citation>
    <scope>NUCLEOTIDE SEQUENCE [LARGE SCALE GENOMIC DNA]</scope>
    <source>
        <strain evidence="4">cv. AL8/78</strain>
    </source>
</reference>